<accession>A0A915L186</accession>
<evidence type="ECO:0000313" key="2">
    <source>
        <dbReference type="WBParaSite" id="nRc.2.0.1.t44828-RA"/>
    </source>
</evidence>
<sequence length="61" mass="7325">FSYLQRWKTQACRTVHELYIRKHTCKGAPRSDDAEYNKINNLEHNNLDFLQARQRTFLLTA</sequence>
<evidence type="ECO:0000313" key="1">
    <source>
        <dbReference type="Proteomes" id="UP000887565"/>
    </source>
</evidence>
<dbReference type="Proteomes" id="UP000887565">
    <property type="component" value="Unplaced"/>
</dbReference>
<protein>
    <submittedName>
        <fullName evidence="2">Uncharacterized protein</fullName>
    </submittedName>
</protein>
<dbReference type="AlphaFoldDB" id="A0A915L186"/>
<proteinExistence type="predicted"/>
<dbReference type="WBParaSite" id="nRc.2.0.1.t44828-RA">
    <property type="protein sequence ID" value="nRc.2.0.1.t44828-RA"/>
    <property type="gene ID" value="nRc.2.0.1.g44828"/>
</dbReference>
<name>A0A915L186_ROMCU</name>
<organism evidence="1 2">
    <name type="scientific">Romanomermis culicivorax</name>
    <name type="common">Nematode worm</name>
    <dbReference type="NCBI Taxonomy" id="13658"/>
    <lineage>
        <taxon>Eukaryota</taxon>
        <taxon>Metazoa</taxon>
        <taxon>Ecdysozoa</taxon>
        <taxon>Nematoda</taxon>
        <taxon>Enoplea</taxon>
        <taxon>Dorylaimia</taxon>
        <taxon>Mermithida</taxon>
        <taxon>Mermithoidea</taxon>
        <taxon>Mermithidae</taxon>
        <taxon>Romanomermis</taxon>
    </lineage>
</organism>
<reference evidence="2" key="1">
    <citation type="submission" date="2022-11" db="UniProtKB">
        <authorList>
            <consortium name="WormBaseParasite"/>
        </authorList>
    </citation>
    <scope>IDENTIFICATION</scope>
</reference>
<keyword evidence="1" id="KW-1185">Reference proteome</keyword>